<reference evidence="1" key="1">
    <citation type="submission" date="2020-02" db="EMBL/GenBank/DDBJ databases">
        <authorList>
            <person name="Meier V. D."/>
        </authorList>
    </citation>
    <scope>NUCLEOTIDE SEQUENCE</scope>
    <source>
        <strain evidence="1">AVDCRST_MAG36</strain>
    </source>
</reference>
<proteinExistence type="predicted"/>
<dbReference type="Gene3D" id="3.20.20.70">
    <property type="entry name" value="Aldolase class I"/>
    <property type="match status" value="2"/>
</dbReference>
<dbReference type="Pfam" id="PF05853">
    <property type="entry name" value="BKACE"/>
    <property type="match status" value="1"/>
</dbReference>
<dbReference type="AlphaFoldDB" id="A0A6J4LY46"/>
<dbReference type="EMBL" id="CADCUH010000104">
    <property type="protein sequence ID" value="CAA9345016.1"/>
    <property type="molecule type" value="Genomic_DNA"/>
</dbReference>
<dbReference type="InterPro" id="IPR008567">
    <property type="entry name" value="BKACE"/>
</dbReference>
<accession>A0A6J4LY46</accession>
<evidence type="ECO:0008006" key="2">
    <source>
        <dbReference type="Google" id="ProtNLM"/>
    </source>
</evidence>
<dbReference type="PANTHER" id="PTHR37418">
    <property type="entry name" value="3-KETO-5-AMINOHEXANOATE CLEAVAGE ENZYME-RELATED"/>
    <property type="match status" value="1"/>
</dbReference>
<evidence type="ECO:0000313" key="1">
    <source>
        <dbReference type="EMBL" id="CAA9345016.1"/>
    </source>
</evidence>
<protein>
    <recommendedName>
        <fullName evidence="2">3-keto-5-aminohexanoate cleavage enzyme</fullName>
    </recommendedName>
</protein>
<gene>
    <name evidence="1" type="ORF">AVDCRST_MAG36-1606</name>
</gene>
<dbReference type="InterPro" id="IPR013785">
    <property type="entry name" value="Aldolase_TIM"/>
</dbReference>
<sequence>MTLLKACLNGPRTPEEHPALPVTPEQVAADVVRVVGAGAGAVHVHVKDDAGRDTFDGDRLVEVLRAVRAVSDVPLGVTTGAWALPGLEDRVRAVEGWTALPDFASVNWHEDGADEVAAALLARGVAVEAGLWHEEGAAAWRGSPLRDRCLRVMLELQDGAGDRGTRAAAVALRGAVGPLAPGQQLLLHGEGSTCWPALELAAVWGLATRIGLEDTLTLPDGSPALDNAALVDHARRLIAAVSSAG</sequence>
<name>A0A6J4LY46_9ACTN</name>
<organism evidence="1">
    <name type="scientific">uncultured Nocardioidaceae bacterium</name>
    <dbReference type="NCBI Taxonomy" id="253824"/>
    <lineage>
        <taxon>Bacteria</taxon>
        <taxon>Bacillati</taxon>
        <taxon>Actinomycetota</taxon>
        <taxon>Actinomycetes</taxon>
        <taxon>Propionibacteriales</taxon>
        <taxon>Nocardioidaceae</taxon>
        <taxon>environmental samples</taxon>
    </lineage>
</organism>
<dbReference type="PANTHER" id="PTHR37418:SF1">
    <property type="entry name" value="3-KETO-5-AMINOHEXANOATE CLEAVAGE PROTEIN"/>
    <property type="match status" value="1"/>
</dbReference>
<dbReference type="GO" id="GO:0043720">
    <property type="term" value="F:3-keto-5-aminohexanoate cleavage activity"/>
    <property type="evidence" value="ECO:0007669"/>
    <property type="project" value="InterPro"/>
</dbReference>